<reference evidence="1 2" key="1">
    <citation type="journal article" date="2014" name="Int. J. Syst. Evol. Microbiol.">
        <title>Description of Galbitalea soli gen. nov., sp. nov., and Frondihabitans sucicola sp. nov.</title>
        <authorList>
            <person name="Kim S.J."/>
            <person name="Lim J.M."/>
            <person name="Ahn J.H."/>
            <person name="Weon H.Y."/>
            <person name="Hamada M."/>
            <person name="Suzuki K."/>
            <person name="Ahn T.Y."/>
            <person name="Kwon S.W."/>
        </authorList>
    </citation>
    <scope>NUCLEOTIDE SEQUENCE [LARGE SCALE GENOMIC DNA]</scope>
    <source>
        <strain evidence="1 2">NBRC 108727</strain>
    </source>
</reference>
<comment type="caution">
    <text evidence="1">The sequence shown here is derived from an EMBL/GenBank/DDBJ whole genome shotgun (WGS) entry which is preliminary data.</text>
</comment>
<accession>A0A7C9TQX7</accession>
<keyword evidence="2" id="KW-1185">Reference proteome</keyword>
<gene>
    <name evidence="1" type="ORF">G3T37_06490</name>
</gene>
<dbReference type="AlphaFoldDB" id="A0A7C9TQX7"/>
<evidence type="ECO:0000313" key="2">
    <source>
        <dbReference type="Proteomes" id="UP000479756"/>
    </source>
</evidence>
<dbReference type="EMBL" id="JAAGWZ010000002">
    <property type="protein sequence ID" value="NEM91002.1"/>
    <property type="molecule type" value="Genomic_DNA"/>
</dbReference>
<name>A0A7C9TQX7_9MICO</name>
<dbReference type="RefSeq" id="WP_163472697.1">
    <property type="nucleotide sequence ID" value="NZ_JAAGWZ010000002.1"/>
</dbReference>
<evidence type="ECO:0000313" key="1">
    <source>
        <dbReference type="EMBL" id="NEM91002.1"/>
    </source>
</evidence>
<sequence>MAPPDTYDFDFDDESTIAAAAKLSTPSDDGAVIDIASIDDWEESYLADRPGLESDPFIDSFSDDDLSLDAPVNLAPSGDWDELVGE</sequence>
<protein>
    <submittedName>
        <fullName evidence="1">Uncharacterized protein</fullName>
    </submittedName>
</protein>
<dbReference type="Proteomes" id="UP000479756">
    <property type="component" value="Unassembled WGS sequence"/>
</dbReference>
<organism evidence="1 2">
    <name type="scientific">Galbitalea soli</name>
    <dbReference type="NCBI Taxonomy" id="1268042"/>
    <lineage>
        <taxon>Bacteria</taxon>
        <taxon>Bacillati</taxon>
        <taxon>Actinomycetota</taxon>
        <taxon>Actinomycetes</taxon>
        <taxon>Micrococcales</taxon>
        <taxon>Microbacteriaceae</taxon>
        <taxon>Galbitalea</taxon>
    </lineage>
</organism>
<proteinExistence type="predicted"/>